<dbReference type="GO" id="GO:0040029">
    <property type="term" value="P:epigenetic regulation of gene expression"/>
    <property type="evidence" value="ECO:0007669"/>
    <property type="project" value="TreeGrafter"/>
</dbReference>
<dbReference type="Pfam" id="PF00850">
    <property type="entry name" value="Hist_deacetyl"/>
    <property type="match status" value="2"/>
</dbReference>
<comment type="caution">
    <text evidence="2">The sequence shown here is derived from an EMBL/GenBank/DDBJ whole genome shotgun (WGS) entry which is preliminary data.</text>
</comment>
<evidence type="ECO:0000313" key="2">
    <source>
        <dbReference type="EMBL" id="GAG09146.1"/>
    </source>
</evidence>
<feature type="domain" description="Histone deacetylase" evidence="1">
    <location>
        <begin position="83"/>
        <end position="158"/>
    </location>
</feature>
<accession>X0W931</accession>
<organism evidence="2">
    <name type="scientific">marine sediment metagenome</name>
    <dbReference type="NCBI Taxonomy" id="412755"/>
    <lineage>
        <taxon>unclassified sequences</taxon>
        <taxon>metagenomes</taxon>
        <taxon>ecological metagenomes</taxon>
    </lineage>
</organism>
<dbReference type="AlphaFoldDB" id="X0W931"/>
<dbReference type="Gene3D" id="3.40.800.20">
    <property type="entry name" value="Histone deacetylase domain"/>
    <property type="match status" value="2"/>
</dbReference>
<protein>
    <recommendedName>
        <fullName evidence="1">Histone deacetylase domain-containing protein</fullName>
    </recommendedName>
</protein>
<feature type="non-terminal residue" evidence="2">
    <location>
        <position position="1"/>
    </location>
</feature>
<dbReference type="InterPro" id="IPR023696">
    <property type="entry name" value="Ureohydrolase_dom_sf"/>
</dbReference>
<dbReference type="GO" id="GO:0004407">
    <property type="term" value="F:histone deacetylase activity"/>
    <property type="evidence" value="ECO:0007669"/>
    <property type="project" value="TreeGrafter"/>
</dbReference>
<dbReference type="InterPro" id="IPR037138">
    <property type="entry name" value="His_deacetylse_dom_sf"/>
</dbReference>
<dbReference type="PRINTS" id="PR01270">
    <property type="entry name" value="HDASUPER"/>
</dbReference>
<name>X0W931_9ZZZZ</name>
<dbReference type="InterPro" id="IPR023801">
    <property type="entry name" value="His_deacetylse_dom"/>
</dbReference>
<reference evidence="2" key="1">
    <citation type="journal article" date="2014" name="Front. Microbiol.">
        <title>High frequency of phylogenetically diverse reductive dehalogenase-homologous genes in deep subseafloor sedimentary metagenomes.</title>
        <authorList>
            <person name="Kawai M."/>
            <person name="Futagami T."/>
            <person name="Toyoda A."/>
            <person name="Takaki Y."/>
            <person name="Nishi S."/>
            <person name="Hori S."/>
            <person name="Arai W."/>
            <person name="Tsubouchi T."/>
            <person name="Morono Y."/>
            <person name="Uchiyama I."/>
            <person name="Ito T."/>
            <person name="Fujiyama A."/>
            <person name="Inagaki F."/>
            <person name="Takami H."/>
        </authorList>
    </citation>
    <scope>NUCLEOTIDE SEQUENCE</scope>
    <source>
        <strain evidence="2">Expedition CK06-06</strain>
    </source>
</reference>
<dbReference type="EMBL" id="BARS01021920">
    <property type="protein sequence ID" value="GAG09146.1"/>
    <property type="molecule type" value="Genomic_DNA"/>
</dbReference>
<gene>
    <name evidence="2" type="ORF">S01H1_35118</name>
</gene>
<feature type="domain" description="Histone deacetylase" evidence="1">
    <location>
        <begin position="1"/>
        <end position="68"/>
    </location>
</feature>
<dbReference type="SUPFAM" id="SSF52768">
    <property type="entry name" value="Arginase/deacetylase"/>
    <property type="match status" value="1"/>
</dbReference>
<evidence type="ECO:0000259" key="1">
    <source>
        <dbReference type="Pfam" id="PF00850"/>
    </source>
</evidence>
<sequence length="160" mass="17751">AFALIRPPGHHASPDHCWGFCFFNNVAISIAKLRQEGIIDTAVILDIDLHFGDGTENIFGNVPEITYFHPEDSGRQGFMDSISRFLGNQSADMIAVSAGFDRHEEDWGGQLKTEDYLTIGQMVKEFSERVCLGRRYGVLEGGYNHAVLGRNVKAFVEGLS</sequence>
<dbReference type="PANTHER" id="PTHR10625">
    <property type="entry name" value="HISTONE DEACETYLASE HDAC1-RELATED"/>
    <property type="match status" value="1"/>
</dbReference>
<proteinExistence type="predicted"/>
<dbReference type="InterPro" id="IPR000286">
    <property type="entry name" value="HDACs"/>
</dbReference>